<evidence type="ECO:0000259" key="9">
    <source>
        <dbReference type="PROSITE" id="PS50071"/>
    </source>
</evidence>
<keyword evidence="5 6" id="KW-0539">Nucleus</keyword>
<dbReference type="InterPro" id="IPR009057">
    <property type="entry name" value="Homeodomain-like_sf"/>
</dbReference>
<evidence type="ECO:0000256" key="8">
    <source>
        <dbReference type="SAM" id="MobiDB-lite"/>
    </source>
</evidence>
<dbReference type="AlphaFoldDB" id="A0A9P9YWW1"/>
<dbReference type="GO" id="GO:0030182">
    <property type="term" value="P:neuron differentiation"/>
    <property type="evidence" value="ECO:0007669"/>
    <property type="project" value="TreeGrafter"/>
</dbReference>
<comment type="similarity">
    <text evidence="2">Belongs to the EMX homeobox family.</text>
</comment>
<comment type="caution">
    <text evidence="10">The sequence shown here is derived from an EMBL/GenBank/DDBJ whole genome shotgun (WGS) entry which is preliminary data.</text>
</comment>
<evidence type="ECO:0000256" key="7">
    <source>
        <dbReference type="RuleBase" id="RU000682"/>
    </source>
</evidence>
<evidence type="ECO:0000256" key="5">
    <source>
        <dbReference type="ARBA" id="ARBA00023242"/>
    </source>
</evidence>
<dbReference type="SUPFAM" id="SSF46689">
    <property type="entry name" value="Homeodomain-like"/>
    <property type="match status" value="1"/>
</dbReference>
<dbReference type="Proteomes" id="UP001059596">
    <property type="component" value="Chromosome 3R"/>
</dbReference>
<feature type="DNA-binding region" description="Homeobox" evidence="6">
    <location>
        <begin position="401"/>
        <end position="460"/>
    </location>
</feature>
<name>A0A9P9YWW1_9MUSC</name>
<dbReference type="EMBL" id="JAMKOV010000001">
    <property type="protein sequence ID" value="KAI8044619.1"/>
    <property type="molecule type" value="Genomic_DNA"/>
</dbReference>
<feature type="compositionally biased region" description="Low complexity" evidence="8">
    <location>
        <begin position="218"/>
        <end position="267"/>
    </location>
</feature>
<keyword evidence="11" id="KW-1185">Reference proteome</keyword>
<evidence type="ECO:0000256" key="3">
    <source>
        <dbReference type="ARBA" id="ARBA00023125"/>
    </source>
</evidence>
<feature type="region of interest" description="Disordered" evidence="8">
    <location>
        <begin position="451"/>
        <end position="507"/>
    </location>
</feature>
<sequence length="507" mass="55150">MTKMIPPVPTAAAAVMMPTPKQKIGFSIESIVGNDVSTAAGNSTPELSSGPQSPPPGERNVPGSPPQTPPATLTLIPGSPPHHLMAPPAHGLPYPHPQQQQQQHQHMPPQPHPHPHLSPAQQHVLHQHLLMQQQQQQQQQHQHPGTPKSHQDIQELLQRLHHNAAMASGLSPLQTRLSPETEQPQKPVSIKRERSPAPPALEQAENPAQRIQPPHTPPKSVSPQSSQPSSSPTLLISSPHATPPQQHQQQPPNYPKPAMMHPGGAGPGMMMPGMPPAGLVRPFPMGPGGPPMAPGQPGMPDIKALPPYINAPPEMQPQHNPHLIAAAQFQMAAALQAGHVLGPAAAAAAAAGLPPHAAQFMPNPGMARDSYQLYPWLLSRHGRIFPHRFPGSFLVPPFRKPKRIRTAFSPSQLLKLEHAFESNQYVVGAERKALAQTLNLSETQVKVWFQNRRTKHKRMQQEDEKGDGQGSQRNMHNGSGDEDDDELIDMEMDECPSDEEHELDASH</sequence>
<dbReference type="PANTHER" id="PTHR24339:SF28">
    <property type="entry name" value="E5-RELATED"/>
    <property type="match status" value="1"/>
</dbReference>
<keyword evidence="3 6" id="KW-0238">DNA-binding</keyword>
<evidence type="ECO:0000256" key="1">
    <source>
        <dbReference type="ARBA" id="ARBA00004123"/>
    </source>
</evidence>
<dbReference type="PANTHER" id="PTHR24339">
    <property type="entry name" value="HOMEOBOX PROTEIN EMX-RELATED"/>
    <property type="match status" value="1"/>
</dbReference>
<feature type="compositionally biased region" description="Polar residues" evidence="8">
    <location>
        <begin position="171"/>
        <end position="186"/>
    </location>
</feature>
<feature type="compositionally biased region" description="Low complexity" evidence="8">
    <location>
        <begin position="97"/>
        <end position="107"/>
    </location>
</feature>
<feature type="compositionally biased region" description="Low complexity" evidence="8">
    <location>
        <begin position="117"/>
        <end position="143"/>
    </location>
</feature>
<dbReference type="Gene3D" id="1.10.10.60">
    <property type="entry name" value="Homeodomain-like"/>
    <property type="match status" value="1"/>
</dbReference>
<keyword evidence="4 6" id="KW-0371">Homeobox</keyword>
<dbReference type="GO" id="GO:0000981">
    <property type="term" value="F:DNA-binding transcription factor activity, RNA polymerase II-specific"/>
    <property type="evidence" value="ECO:0007669"/>
    <property type="project" value="InterPro"/>
</dbReference>
<dbReference type="GO" id="GO:0005634">
    <property type="term" value="C:nucleus"/>
    <property type="evidence" value="ECO:0007669"/>
    <property type="project" value="UniProtKB-SubCell"/>
</dbReference>
<dbReference type="InterPro" id="IPR050877">
    <property type="entry name" value="EMX-VAX-Noto_Homeobox_TFs"/>
</dbReference>
<dbReference type="CDD" id="cd00086">
    <property type="entry name" value="homeodomain"/>
    <property type="match status" value="1"/>
</dbReference>
<dbReference type="InterPro" id="IPR017970">
    <property type="entry name" value="Homeobox_CS"/>
</dbReference>
<protein>
    <recommendedName>
        <fullName evidence="9">Homeobox domain-containing protein</fullName>
    </recommendedName>
</protein>
<evidence type="ECO:0000256" key="2">
    <source>
        <dbReference type="ARBA" id="ARBA00007397"/>
    </source>
</evidence>
<feature type="region of interest" description="Disordered" evidence="8">
    <location>
        <begin position="171"/>
        <end position="267"/>
    </location>
</feature>
<dbReference type="PROSITE" id="PS00027">
    <property type="entry name" value="HOMEOBOX_1"/>
    <property type="match status" value="1"/>
</dbReference>
<evidence type="ECO:0000313" key="11">
    <source>
        <dbReference type="Proteomes" id="UP001059596"/>
    </source>
</evidence>
<dbReference type="InterPro" id="IPR001356">
    <property type="entry name" value="HD"/>
</dbReference>
<feature type="compositionally biased region" description="Acidic residues" evidence="8">
    <location>
        <begin position="480"/>
        <end position="507"/>
    </location>
</feature>
<dbReference type="PROSITE" id="PS50071">
    <property type="entry name" value="HOMEOBOX_2"/>
    <property type="match status" value="1"/>
</dbReference>
<evidence type="ECO:0000256" key="4">
    <source>
        <dbReference type="ARBA" id="ARBA00023155"/>
    </source>
</evidence>
<feature type="compositionally biased region" description="Polar residues" evidence="8">
    <location>
        <begin position="36"/>
        <end position="51"/>
    </location>
</feature>
<dbReference type="Pfam" id="PF00046">
    <property type="entry name" value="Homeodomain"/>
    <property type="match status" value="1"/>
</dbReference>
<dbReference type="OrthoDB" id="6159439at2759"/>
<feature type="compositionally biased region" description="Pro residues" evidence="8">
    <location>
        <begin position="52"/>
        <end position="69"/>
    </location>
</feature>
<feature type="region of interest" description="Disordered" evidence="8">
    <location>
        <begin position="36"/>
        <end position="151"/>
    </location>
</feature>
<evidence type="ECO:0000256" key="6">
    <source>
        <dbReference type="PROSITE-ProRule" id="PRU00108"/>
    </source>
</evidence>
<accession>A0A9P9YWW1</accession>
<proteinExistence type="inferred from homology"/>
<evidence type="ECO:0000313" key="10">
    <source>
        <dbReference type="EMBL" id="KAI8044619.1"/>
    </source>
</evidence>
<dbReference type="SMART" id="SM00389">
    <property type="entry name" value="HOX"/>
    <property type="match status" value="1"/>
</dbReference>
<organism evidence="10 11">
    <name type="scientific">Drosophila gunungcola</name>
    <name type="common">fruit fly</name>
    <dbReference type="NCBI Taxonomy" id="103775"/>
    <lineage>
        <taxon>Eukaryota</taxon>
        <taxon>Metazoa</taxon>
        <taxon>Ecdysozoa</taxon>
        <taxon>Arthropoda</taxon>
        <taxon>Hexapoda</taxon>
        <taxon>Insecta</taxon>
        <taxon>Pterygota</taxon>
        <taxon>Neoptera</taxon>
        <taxon>Endopterygota</taxon>
        <taxon>Diptera</taxon>
        <taxon>Brachycera</taxon>
        <taxon>Muscomorpha</taxon>
        <taxon>Ephydroidea</taxon>
        <taxon>Drosophilidae</taxon>
        <taxon>Drosophila</taxon>
        <taxon>Sophophora</taxon>
    </lineage>
</organism>
<dbReference type="GO" id="GO:0000978">
    <property type="term" value="F:RNA polymerase II cis-regulatory region sequence-specific DNA binding"/>
    <property type="evidence" value="ECO:0007669"/>
    <property type="project" value="TreeGrafter"/>
</dbReference>
<dbReference type="GO" id="GO:0007420">
    <property type="term" value="P:brain development"/>
    <property type="evidence" value="ECO:0007669"/>
    <property type="project" value="TreeGrafter"/>
</dbReference>
<feature type="domain" description="Homeobox" evidence="9">
    <location>
        <begin position="399"/>
        <end position="459"/>
    </location>
</feature>
<dbReference type="FunFam" id="1.10.10.60:FF:000081">
    <property type="entry name" value="Empty spiracles homeobox 2"/>
    <property type="match status" value="1"/>
</dbReference>
<comment type="subcellular location">
    <subcellularLocation>
        <location evidence="1 6 7">Nucleus</location>
    </subcellularLocation>
</comment>
<gene>
    <name evidence="10" type="ORF">M5D96_000790</name>
</gene>
<reference evidence="10" key="1">
    <citation type="journal article" date="2023" name="Genome Biol. Evol.">
        <title>Long-read-based Genome Assembly of Drosophila gunungcola Reveals Fewer Chemosensory Genes in Flower-breeding Species.</title>
        <authorList>
            <person name="Negi A."/>
            <person name="Liao B.Y."/>
            <person name="Yeh S.D."/>
        </authorList>
    </citation>
    <scope>NUCLEOTIDE SEQUENCE</scope>
    <source>
        <strain evidence="10">Sukarami</strain>
    </source>
</reference>